<keyword evidence="4" id="KW-1185">Reference proteome</keyword>
<reference evidence="2 4" key="1">
    <citation type="journal article" date="2014" name="Nat. Genet.">
        <title>Genome and transcriptome of the porcine whipworm Trichuris suis.</title>
        <authorList>
            <person name="Jex A.R."/>
            <person name="Nejsum P."/>
            <person name="Schwarz E.M."/>
            <person name="Hu L."/>
            <person name="Young N.D."/>
            <person name="Hall R.S."/>
            <person name="Korhonen P.K."/>
            <person name="Liao S."/>
            <person name="Thamsborg S."/>
            <person name="Xia J."/>
            <person name="Xu P."/>
            <person name="Wang S."/>
            <person name="Scheerlinck J.P."/>
            <person name="Hofmann A."/>
            <person name="Sternberg P.W."/>
            <person name="Wang J."/>
            <person name="Gasser R.B."/>
        </authorList>
    </citation>
    <scope>NUCLEOTIDE SEQUENCE [LARGE SCALE GENOMIC DNA]</scope>
    <source>
        <strain evidence="3">DCEP-RM93F</strain>
        <strain evidence="2">DCEP-RM93M</strain>
    </source>
</reference>
<name>A0A085MH71_9BILA</name>
<dbReference type="EMBL" id="KL367484">
    <property type="protein sequence ID" value="KFD71093.1"/>
    <property type="molecule type" value="Genomic_DNA"/>
</dbReference>
<proteinExistence type="predicted"/>
<sequence>MLAIIATIIICVALAQRASLKYFKVICRSVFRYSPDAIEQPCQAEPEHHHIVHLAHVAQSHLQSHRWLVGSELCSAFDAVRLRCGWCFVECSPVSTFDDDMLNCALQSYDITKQLRMAVNDLLTIFRRVHSIFKRKSINEDMVEHYCVPTRLAPLLPMIWQRGIAKEDMLAYVERLVKYEHCHLTWLSRAVTID</sequence>
<feature type="signal peptide" evidence="1">
    <location>
        <begin position="1"/>
        <end position="15"/>
    </location>
</feature>
<feature type="chain" id="PRO_5011842725" evidence="1">
    <location>
        <begin position="16"/>
        <end position="194"/>
    </location>
</feature>
<evidence type="ECO:0000256" key="1">
    <source>
        <dbReference type="SAM" id="SignalP"/>
    </source>
</evidence>
<evidence type="ECO:0000313" key="2">
    <source>
        <dbReference type="EMBL" id="KFD56567.1"/>
    </source>
</evidence>
<accession>A0A085MH71</accession>
<keyword evidence="1" id="KW-0732">Signal</keyword>
<dbReference type="AlphaFoldDB" id="A0A085MH71"/>
<gene>
    <name evidence="2" type="ORF">M513_02671</name>
    <name evidence="3" type="ORF">M514_02671</name>
</gene>
<dbReference type="Proteomes" id="UP000030758">
    <property type="component" value="Unassembled WGS sequence"/>
</dbReference>
<organism evidence="2 4">
    <name type="scientific">Trichuris suis</name>
    <name type="common">pig whipworm</name>
    <dbReference type="NCBI Taxonomy" id="68888"/>
    <lineage>
        <taxon>Eukaryota</taxon>
        <taxon>Metazoa</taxon>
        <taxon>Ecdysozoa</taxon>
        <taxon>Nematoda</taxon>
        <taxon>Enoplea</taxon>
        <taxon>Dorylaimia</taxon>
        <taxon>Trichinellida</taxon>
        <taxon>Trichuridae</taxon>
        <taxon>Trichuris</taxon>
    </lineage>
</organism>
<evidence type="ECO:0000313" key="3">
    <source>
        <dbReference type="EMBL" id="KFD71093.1"/>
    </source>
</evidence>
<dbReference type="Proteomes" id="UP000030764">
    <property type="component" value="Unassembled WGS sequence"/>
</dbReference>
<protein>
    <submittedName>
        <fullName evidence="2">Uncharacterized protein</fullName>
    </submittedName>
</protein>
<evidence type="ECO:0000313" key="4">
    <source>
        <dbReference type="Proteomes" id="UP000030764"/>
    </source>
</evidence>
<dbReference type="EMBL" id="KL363193">
    <property type="protein sequence ID" value="KFD56567.1"/>
    <property type="molecule type" value="Genomic_DNA"/>
</dbReference>